<dbReference type="PROSITE" id="PS51257">
    <property type="entry name" value="PROKAR_LIPOPROTEIN"/>
    <property type="match status" value="1"/>
</dbReference>
<dbReference type="Gene3D" id="2.60.40.1120">
    <property type="entry name" value="Carboxypeptidase-like, regulatory domain"/>
    <property type="match status" value="1"/>
</dbReference>
<dbReference type="SUPFAM" id="SSF89550">
    <property type="entry name" value="PHP domain-like"/>
    <property type="match status" value="1"/>
</dbReference>
<dbReference type="Pfam" id="PF13620">
    <property type="entry name" value="CarboxypepD_reg"/>
    <property type="match status" value="1"/>
</dbReference>
<evidence type="ECO:0000313" key="2">
    <source>
        <dbReference type="Proteomes" id="UP001269819"/>
    </source>
</evidence>
<dbReference type="RefSeq" id="WP_316974134.1">
    <property type="nucleotide sequence ID" value="NZ_JAWIIJ010000008.1"/>
</dbReference>
<proteinExistence type="predicted"/>
<dbReference type="PANTHER" id="PTHR42924:SF3">
    <property type="entry name" value="POLYMERASE_HISTIDINOL PHOSPHATASE N-TERMINAL DOMAIN-CONTAINING PROTEIN"/>
    <property type="match status" value="1"/>
</dbReference>
<dbReference type="InterPro" id="IPR052018">
    <property type="entry name" value="PHP_domain"/>
</dbReference>
<dbReference type="InterPro" id="IPR013784">
    <property type="entry name" value="Carb-bd-like_fold"/>
</dbReference>
<accession>A0ABU3VZ88</accession>
<dbReference type="Proteomes" id="UP001269819">
    <property type="component" value="Unassembled WGS sequence"/>
</dbReference>
<evidence type="ECO:0000313" key="1">
    <source>
        <dbReference type="EMBL" id="MDV2079612.1"/>
    </source>
</evidence>
<dbReference type="InterPro" id="IPR016195">
    <property type="entry name" value="Pol/histidinol_Pase-like"/>
</dbReference>
<organism evidence="1 2">
    <name type="scientific">Marinobacter xestospongiae</name>
    <dbReference type="NCBI Taxonomy" id="994319"/>
    <lineage>
        <taxon>Bacteria</taxon>
        <taxon>Pseudomonadati</taxon>
        <taxon>Pseudomonadota</taxon>
        <taxon>Gammaproteobacteria</taxon>
        <taxon>Pseudomonadales</taxon>
        <taxon>Marinobacteraceae</taxon>
        <taxon>Marinobacter</taxon>
    </lineage>
</organism>
<keyword evidence="2" id="KW-1185">Reference proteome</keyword>
<sequence>MQTAFKSTARTLGVTLGLSLAGCQTLAGVSVERGPTPLRSGDATASTDIQLRNDHLVASIAVDSAPPWGVAPGGIIDAAPVHNGEPARDKVSLIDFIPNNWSSWPTTYQEFTIVEDGPERGVVEVRRDWEGVQLTTTYTLAAGSDRIHVVTEMANDSDKAYDDILSGYVMWPDGGHLFGPAGMHGTEEGPTDQAFADWSAAYDENWGFVLHAPYMSHIDYDARDLYLQHDLAPGASRTFEGWVQVLPDGSIARAVAAEVERKALPAGQVSGQVETASGDPVTTPVIVVERDGQPYAWALGDQGRYQLQLPAGDYQLYATARSHADSTPVAITVTADGRQQVDFNDVQAPGKVRFQVQDSASGEPRDARLTIREGQMPLVGFLGKTTYFTELNEVGQREVAIAPGDYVFEVAHGENFLSQATRAQVQVSSGETAKEVVDIHQNTAPNRRDWYSADMHHHSDVLDGFTPPEYAIRSELSAGLDLVLLLDHDTTRNLAEAARLTAARGVPFIPSIEISASWGHFNPYPIDPNADYQINSGEAPIQDIIAQRDALGADAIQVNHPYIKYGYYTNLENGTATGGYFPRFDLMEINAEGEYEKTLRKAWDHWSHGERVYLSAGSDVHDVWQHRSGSVRAYAQVAGEVSAESFVASLRDGHAFVTFGPLVYPDHLFGEDLTYPEGEQTTLGFDLAAANGLATIQLIGDGGQVVAEREFDDAPTQARAEFDITVDGDTFYAVVVEDSEGKQAFSNPIWIDAMSHRPAPEADGE</sequence>
<dbReference type="PANTHER" id="PTHR42924">
    <property type="entry name" value="EXONUCLEASE"/>
    <property type="match status" value="1"/>
</dbReference>
<comment type="caution">
    <text evidence="1">The sequence shown here is derived from an EMBL/GenBank/DDBJ whole genome shotgun (WGS) entry which is preliminary data.</text>
</comment>
<dbReference type="NCBIfam" id="NF038032">
    <property type="entry name" value="CehA_McbA_metalo"/>
    <property type="match status" value="1"/>
</dbReference>
<gene>
    <name evidence="1" type="ORF">RYS15_13035</name>
</gene>
<dbReference type="EMBL" id="JAWIIJ010000008">
    <property type="protein sequence ID" value="MDV2079612.1"/>
    <property type="molecule type" value="Genomic_DNA"/>
</dbReference>
<reference evidence="1 2" key="1">
    <citation type="submission" date="2023-10" db="EMBL/GenBank/DDBJ databases">
        <title>Characteristics and mechanism of a salt-tolerant marine origin heterotrophic nitrifying- aerobic denitrifying bacteria Marinobacter xestospongiae HN1.</title>
        <authorList>
            <person name="Qi R."/>
        </authorList>
    </citation>
    <scope>NUCLEOTIDE SEQUENCE [LARGE SCALE GENOMIC DNA]</scope>
    <source>
        <strain evidence="1 2">HN1</strain>
    </source>
</reference>
<dbReference type="Gene3D" id="3.20.20.140">
    <property type="entry name" value="Metal-dependent hydrolases"/>
    <property type="match status" value="1"/>
</dbReference>
<dbReference type="SUPFAM" id="SSF49452">
    <property type="entry name" value="Starch-binding domain-like"/>
    <property type="match status" value="1"/>
</dbReference>
<name>A0ABU3VZ88_9GAMM</name>
<protein>
    <submittedName>
        <fullName evidence="1">CehA/McbA family metallohydrolase</fullName>
    </submittedName>
</protein>